<keyword evidence="5" id="KW-0521">NADP</keyword>
<evidence type="ECO:0000256" key="4">
    <source>
        <dbReference type="ARBA" id="ARBA00022824"/>
    </source>
</evidence>
<dbReference type="InterPro" id="IPR045022">
    <property type="entry name" value="KDSR-like"/>
</dbReference>
<dbReference type="GO" id="GO:0006666">
    <property type="term" value="P:3-keto-sphinganine metabolic process"/>
    <property type="evidence" value="ECO:0007669"/>
    <property type="project" value="InterPro"/>
</dbReference>
<keyword evidence="6" id="KW-0746">Sphingolipid metabolism</keyword>
<evidence type="ECO:0000256" key="3">
    <source>
        <dbReference type="ARBA" id="ARBA00004991"/>
    </source>
</evidence>
<reference evidence="13 14" key="1">
    <citation type="journal article" date="2016" name="Mol. Biol. Evol.">
        <title>Comparative Genomics of Early-Diverging Mushroom-Forming Fungi Provides Insights into the Origins of Lignocellulose Decay Capabilities.</title>
        <authorList>
            <person name="Nagy L.G."/>
            <person name="Riley R."/>
            <person name="Tritt A."/>
            <person name="Adam C."/>
            <person name="Daum C."/>
            <person name="Floudas D."/>
            <person name="Sun H."/>
            <person name="Yadav J.S."/>
            <person name="Pangilinan J."/>
            <person name="Larsson K.H."/>
            <person name="Matsuura K."/>
            <person name="Barry K."/>
            <person name="Labutti K."/>
            <person name="Kuo R."/>
            <person name="Ohm R.A."/>
            <person name="Bhattacharya S.S."/>
            <person name="Shirouzu T."/>
            <person name="Yoshinaga Y."/>
            <person name="Martin F.M."/>
            <person name="Grigoriev I.V."/>
            <person name="Hibbett D.S."/>
        </authorList>
    </citation>
    <scope>NUCLEOTIDE SEQUENCE [LARGE SCALE GENOMIC DNA]</scope>
    <source>
        <strain evidence="13 14">CBS 109695</strain>
    </source>
</reference>
<keyword evidence="8" id="KW-0443">Lipid metabolism</keyword>
<protein>
    <recommendedName>
        <fullName evidence="9">3-dehydrosphinganine reductase</fullName>
        <ecNumber evidence="9">1.1.1.102</ecNumber>
    </recommendedName>
</protein>
<dbReference type="PRINTS" id="PR00081">
    <property type="entry name" value="GDHRDH"/>
</dbReference>
<evidence type="ECO:0000256" key="10">
    <source>
        <dbReference type="ARBA" id="ARBA00044737"/>
    </source>
</evidence>
<dbReference type="OrthoDB" id="10267115at2759"/>
<proteinExistence type="predicted"/>
<dbReference type="AlphaFoldDB" id="A0A166VRA8"/>
<dbReference type="SUPFAM" id="SSF51735">
    <property type="entry name" value="NAD(P)-binding Rossmann-fold domains"/>
    <property type="match status" value="1"/>
</dbReference>
<evidence type="ECO:0000256" key="11">
    <source>
        <dbReference type="ARBA" id="ARBA00048930"/>
    </source>
</evidence>
<dbReference type="GO" id="GO:0005789">
    <property type="term" value="C:endoplasmic reticulum membrane"/>
    <property type="evidence" value="ECO:0007669"/>
    <property type="project" value="TreeGrafter"/>
</dbReference>
<gene>
    <name evidence="13" type="ORF">FIBSPDRAFT_722313</name>
</gene>
<dbReference type="STRING" id="436010.A0A166VRA8"/>
<evidence type="ECO:0000256" key="5">
    <source>
        <dbReference type="ARBA" id="ARBA00022857"/>
    </source>
</evidence>
<sequence length="314" mass="34169">MFGSKKWDPKGQHCYVTGGSAGLGLALAIHLVKKGADVSIVARNEGRLKKALEDLEAARQTPNQILKSYAFSMSDLASSKAALDAACAPHGGRSPHAMFLCAGMSRPGFFIEETEGTMRDGMDGGYWVQAFSALAGSQRMVADRTRGKIIFVSSLLGYMSIVGYSTYAPAKHALRGLAETLRSELALYDIGVHIFFPATIYSPGYAEENKSKPKITLKIEEGDEGLKPEQSAATLLSGVENGNFHITSDLQAHLFRAATRGASPMNNVLLDGLYAFIGWIGITIWRMTVDNQIIAHRAEHEQYLKRKGYFTVSK</sequence>
<dbReference type="Gene3D" id="3.40.50.720">
    <property type="entry name" value="NAD(P)-binding Rossmann-like Domain"/>
    <property type="match status" value="1"/>
</dbReference>
<dbReference type="EMBL" id="KV417484">
    <property type="protein sequence ID" value="KZP32984.1"/>
    <property type="molecule type" value="Genomic_DNA"/>
</dbReference>
<evidence type="ECO:0000313" key="14">
    <source>
        <dbReference type="Proteomes" id="UP000076532"/>
    </source>
</evidence>
<comment type="pathway">
    <text evidence="2">Lipid metabolism; sphingolipid metabolism.</text>
</comment>
<accession>A0A166VRA8</accession>
<name>A0A166VRA8_9AGAM</name>
<dbReference type="InterPro" id="IPR036291">
    <property type="entry name" value="NAD(P)-bd_dom_sf"/>
</dbReference>
<evidence type="ECO:0000256" key="1">
    <source>
        <dbReference type="ARBA" id="ARBA00004240"/>
    </source>
</evidence>
<dbReference type="Proteomes" id="UP000076532">
    <property type="component" value="Unassembled WGS sequence"/>
</dbReference>
<keyword evidence="7" id="KW-0560">Oxidoreductase</keyword>
<dbReference type="Pfam" id="PF00106">
    <property type="entry name" value="adh_short"/>
    <property type="match status" value="1"/>
</dbReference>
<dbReference type="EC" id="1.1.1.102" evidence="9"/>
<evidence type="ECO:0000313" key="13">
    <source>
        <dbReference type="EMBL" id="KZP32984.1"/>
    </source>
</evidence>
<keyword evidence="14" id="KW-1185">Reference proteome</keyword>
<keyword evidence="12" id="KW-0812">Transmembrane</keyword>
<keyword evidence="12" id="KW-1133">Transmembrane helix</keyword>
<dbReference type="GO" id="GO:0030148">
    <property type="term" value="P:sphingolipid biosynthetic process"/>
    <property type="evidence" value="ECO:0007669"/>
    <property type="project" value="InterPro"/>
</dbReference>
<comment type="subcellular location">
    <subcellularLocation>
        <location evidence="1">Endoplasmic reticulum</location>
    </subcellularLocation>
</comment>
<evidence type="ECO:0000256" key="6">
    <source>
        <dbReference type="ARBA" id="ARBA00022919"/>
    </source>
</evidence>
<evidence type="ECO:0000256" key="12">
    <source>
        <dbReference type="SAM" id="Phobius"/>
    </source>
</evidence>
<comment type="catalytic activity">
    <reaction evidence="11">
        <text>sphinganine + NADP(+) = 3-oxosphinganine + NADPH + H(+)</text>
        <dbReference type="Rhea" id="RHEA:22640"/>
        <dbReference type="ChEBI" id="CHEBI:15378"/>
        <dbReference type="ChEBI" id="CHEBI:57783"/>
        <dbReference type="ChEBI" id="CHEBI:57817"/>
        <dbReference type="ChEBI" id="CHEBI:58299"/>
        <dbReference type="ChEBI" id="CHEBI:58349"/>
        <dbReference type="EC" id="1.1.1.102"/>
    </reaction>
    <physiologicalReaction direction="right-to-left" evidence="11">
        <dbReference type="Rhea" id="RHEA:22642"/>
    </physiologicalReaction>
</comment>
<dbReference type="PANTHER" id="PTHR43550:SF3">
    <property type="entry name" value="3-KETODIHYDROSPHINGOSINE REDUCTASE"/>
    <property type="match status" value="1"/>
</dbReference>
<comment type="function">
    <text evidence="10">Catalyzes the reduction of 3'-oxosphinganine (3-ketodihydrosphingosine/KDS) to sphinganine (dihydrosphingosine/DHS), the second step of de novo sphingolipid biosynthesis.</text>
</comment>
<feature type="transmembrane region" description="Helical" evidence="12">
    <location>
        <begin position="149"/>
        <end position="167"/>
    </location>
</feature>
<keyword evidence="4" id="KW-0256">Endoplasmic reticulum</keyword>
<dbReference type="FunFam" id="3.40.50.720:FF:000468">
    <property type="entry name" value="Short-chain dehydrogenase, putative"/>
    <property type="match status" value="1"/>
</dbReference>
<dbReference type="InterPro" id="IPR002347">
    <property type="entry name" value="SDR_fam"/>
</dbReference>
<comment type="pathway">
    <text evidence="3">Sphingolipid metabolism.</text>
</comment>
<evidence type="ECO:0000256" key="8">
    <source>
        <dbReference type="ARBA" id="ARBA00023098"/>
    </source>
</evidence>
<evidence type="ECO:0000256" key="9">
    <source>
        <dbReference type="ARBA" id="ARBA00026112"/>
    </source>
</evidence>
<keyword evidence="12" id="KW-0472">Membrane</keyword>
<dbReference type="CDD" id="cd08939">
    <property type="entry name" value="KDSR-like_SDR_c"/>
    <property type="match status" value="1"/>
</dbReference>
<dbReference type="GO" id="GO:0047560">
    <property type="term" value="F:3-dehydrosphinganine reductase activity"/>
    <property type="evidence" value="ECO:0007669"/>
    <property type="project" value="UniProtKB-EC"/>
</dbReference>
<evidence type="ECO:0000256" key="7">
    <source>
        <dbReference type="ARBA" id="ARBA00023002"/>
    </source>
</evidence>
<organism evidence="13 14">
    <name type="scientific">Athelia psychrophila</name>
    <dbReference type="NCBI Taxonomy" id="1759441"/>
    <lineage>
        <taxon>Eukaryota</taxon>
        <taxon>Fungi</taxon>
        <taxon>Dikarya</taxon>
        <taxon>Basidiomycota</taxon>
        <taxon>Agaricomycotina</taxon>
        <taxon>Agaricomycetes</taxon>
        <taxon>Agaricomycetidae</taxon>
        <taxon>Atheliales</taxon>
        <taxon>Atheliaceae</taxon>
        <taxon>Athelia</taxon>
    </lineage>
</organism>
<evidence type="ECO:0000256" key="2">
    <source>
        <dbReference type="ARBA" id="ARBA00004760"/>
    </source>
</evidence>
<dbReference type="PANTHER" id="PTHR43550">
    <property type="entry name" value="3-KETODIHYDROSPHINGOSINE REDUCTASE"/>
    <property type="match status" value="1"/>
</dbReference>